<keyword evidence="8" id="KW-1185">Reference proteome</keyword>
<feature type="transmembrane region" description="Helical" evidence="6">
    <location>
        <begin position="362"/>
        <end position="382"/>
    </location>
</feature>
<evidence type="ECO:0000256" key="5">
    <source>
        <dbReference type="PIRSR" id="PIRSR604254-1"/>
    </source>
</evidence>
<feature type="transmembrane region" description="Helical" evidence="6">
    <location>
        <begin position="394"/>
        <end position="415"/>
    </location>
</feature>
<feature type="transmembrane region" description="Helical" evidence="6">
    <location>
        <begin position="456"/>
        <end position="475"/>
    </location>
</feature>
<keyword evidence="3 6" id="KW-1133">Transmembrane helix</keyword>
<dbReference type="PANTHER" id="PTHR20855">
    <property type="entry name" value="ADIPOR/PROGESTIN RECEPTOR-RELATED"/>
    <property type="match status" value="1"/>
</dbReference>
<dbReference type="PANTHER" id="PTHR20855:SF97">
    <property type="entry name" value="ADIPOR-LIKE RECEPTOR IZH3-RELATED"/>
    <property type="match status" value="1"/>
</dbReference>
<reference evidence="8" key="1">
    <citation type="journal article" date="2012" name="Proc. Natl. Acad. Sci. U.S.A.">
        <title>Genome sequence of the button mushroom Agaricus bisporus reveals mechanisms governing adaptation to a humic-rich ecological niche.</title>
        <authorList>
            <person name="Morin E."/>
            <person name="Kohler A."/>
            <person name="Baker A.R."/>
            <person name="Foulongne-Oriol M."/>
            <person name="Lombard V."/>
            <person name="Nagy L.G."/>
            <person name="Ohm R.A."/>
            <person name="Patyshakuliyeva A."/>
            <person name="Brun A."/>
            <person name="Aerts A.L."/>
            <person name="Bailey A.M."/>
            <person name="Billette C."/>
            <person name="Coutinho P.M."/>
            <person name="Deakin G."/>
            <person name="Doddapaneni H."/>
            <person name="Floudas D."/>
            <person name="Grimwood J."/>
            <person name="Hilden K."/>
            <person name="Kuees U."/>
            <person name="LaButti K.M."/>
            <person name="Lapidus A."/>
            <person name="Lindquist E.A."/>
            <person name="Lucas S.M."/>
            <person name="Murat C."/>
            <person name="Riley R.W."/>
            <person name="Salamov A.A."/>
            <person name="Schmutz J."/>
            <person name="Subramanian V."/>
            <person name="Woesten H.A.B."/>
            <person name="Xu J."/>
            <person name="Eastwood D.C."/>
            <person name="Foster G.D."/>
            <person name="Sonnenberg A.S."/>
            <person name="Cullen D."/>
            <person name="de Vries R.P."/>
            <person name="Lundell T."/>
            <person name="Hibbett D.S."/>
            <person name="Henrissat B."/>
            <person name="Burton K.S."/>
            <person name="Kerrigan R.W."/>
            <person name="Challen M.P."/>
            <person name="Grigoriev I.V."/>
            <person name="Martin F."/>
        </authorList>
    </citation>
    <scope>NUCLEOTIDE SEQUENCE [LARGE SCALE GENOMIC DNA]</scope>
    <source>
        <strain evidence="8">JB137-S8 / ATCC MYA-4627 / FGSC 10392</strain>
    </source>
</reference>
<dbReference type="GO" id="GO:0006882">
    <property type="term" value="P:intracellular zinc ion homeostasis"/>
    <property type="evidence" value="ECO:0007669"/>
    <property type="project" value="TreeGrafter"/>
</dbReference>
<proteinExistence type="predicted"/>
<feature type="binding site" evidence="5">
    <location>
        <position position="377"/>
    </location>
    <ligand>
        <name>Zn(2+)</name>
        <dbReference type="ChEBI" id="CHEBI:29105"/>
    </ligand>
</feature>
<dbReference type="Proteomes" id="UP000008493">
    <property type="component" value="Unassembled WGS sequence"/>
</dbReference>
<dbReference type="FunCoup" id="K5XBV6">
    <property type="interactions" value="7"/>
</dbReference>
<dbReference type="InterPro" id="IPR004254">
    <property type="entry name" value="AdipoR/HlyIII-related"/>
</dbReference>
<comment type="subcellular location">
    <subcellularLocation>
        <location evidence="1">Membrane</location>
        <topology evidence="1">Multi-pass membrane protein</topology>
    </subcellularLocation>
</comment>
<dbReference type="eggNOG" id="KOG0748">
    <property type="taxonomic scope" value="Eukaryota"/>
</dbReference>
<keyword evidence="5" id="KW-0479">Metal-binding</keyword>
<feature type="transmembrane region" description="Helical" evidence="6">
    <location>
        <begin position="329"/>
        <end position="350"/>
    </location>
</feature>
<dbReference type="GO" id="GO:0016020">
    <property type="term" value="C:membrane"/>
    <property type="evidence" value="ECO:0007669"/>
    <property type="project" value="UniProtKB-SubCell"/>
</dbReference>
<sequence length="561" mass="62912">MSVTMASASCTATPMSPPTLFLRPAKSSSLSPSPLLLCKPFPGSANALDLSRASPAQILISLRFLVLSHLAELERRLSDFESPDLEAWKTKGEIKIDEARQWAKTAMEMLDGIRTDVRSQLPDVQFSDPASVDSFLRAYLPELPEMTLLSDVRSHLRDISGVRSHLPDIQDVRAHLPDFSDMRSKLDDVKSRFNDIDTSDLKSFVPVLITHMKRLHSHLSTLEVGIGGPSPFVQGSLLREFLDALSSTDLAVQVTEDEAKLVGEINEKVTRDVVAAVNNSLEGTRLITYDDLPQPWKNNPYVKQGYRFIPLERWSLIIKSIIELHNETLNIHTHLIPFVLYSITLLSTIWNPTRFEPAEVFFMSFACVCLLNSTIWHVMAGCAHHQSMETCARIDYVGIGWLISASVATVANYGYQCHPQVGHAFIGICLAMGVLGNILPFMEWFNQYEYRYHRMAFFLALAFSGLAPLAGIAILHSHEEMMAFAAPLFPSFASYLLGFAFYATRWPESHLPPKVQHYLDHYGGGSHAIWHCFIVLAITQHQQGMQFMRNGIQCLADYTSL</sequence>
<keyword evidence="4 6" id="KW-0472">Membrane</keyword>
<dbReference type="AlphaFoldDB" id="K5XBV6"/>
<feature type="transmembrane region" description="Helical" evidence="6">
    <location>
        <begin position="481"/>
        <end position="504"/>
    </location>
</feature>
<evidence type="ECO:0000256" key="3">
    <source>
        <dbReference type="ARBA" id="ARBA00022989"/>
    </source>
</evidence>
<evidence type="ECO:0000256" key="2">
    <source>
        <dbReference type="ARBA" id="ARBA00022692"/>
    </source>
</evidence>
<keyword evidence="2 6" id="KW-0812">Transmembrane</keyword>
<evidence type="ECO:0000313" key="7">
    <source>
        <dbReference type="EMBL" id="EKM80562.1"/>
    </source>
</evidence>
<dbReference type="OrthoDB" id="5585746at2759"/>
<evidence type="ECO:0000256" key="4">
    <source>
        <dbReference type="ARBA" id="ARBA00023136"/>
    </source>
</evidence>
<dbReference type="STRING" id="597362.K5XBV6"/>
<dbReference type="OMA" id="HTMAGCA"/>
<feature type="binding site" evidence="5">
    <location>
        <position position="527"/>
    </location>
    <ligand>
        <name>Zn(2+)</name>
        <dbReference type="ChEBI" id="CHEBI:29105"/>
    </ligand>
</feature>
<dbReference type="KEGG" id="abp:AGABI1DRAFT112337"/>
<dbReference type="Pfam" id="PF03006">
    <property type="entry name" value="HlyIII"/>
    <property type="match status" value="1"/>
</dbReference>
<evidence type="ECO:0000313" key="8">
    <source>
        <dbReference type="Proteomes" id="UP000008493"/>
    </source>
</evidence>
<feature type="transmembrane region" description="Helical" evidence="6">
    <location>
        <begin position="421"/>
        <end position="444"/>
    </location>
</feature>
<keyword evidence="5" id="KW-0862">Zinc</keyword>
<dbReference type="GO" id="GO:0038023">
    <property type="term" value="F:signaling receptor activity"/>
    <property type="evidence" value="ECO:0007669"/>
    <property type="project" value="TreeGrafter"/>
</dbReference>
<evidence type="ECO:0000256" key="1">
    <source>
        <dbReference type="ARBA" id="ARBA00004141"/>
    </source>
</evidence>
<name>K5XBV6_AGABU</name>
<dbReference type="EMBL" id="JH971388">
    <property type="protein sequence ID" value="EKM80562.1"/>
    <property type="molecule type" value="Genomic_DNA"/>
</dbReference>
<dbReference type="RefSeq" id="XP_007328231.1">
    <property type="nucleotide sequence ID" value="XM_007328169.1"/>
</dbReference>
<feature type="binding site" evidence="5">
    <location>
        <position position="531"/>
    </location>
    <ligand>
        <name>Zn(2+)</name>
        <dbReference type="ChEBI" id="CHEBI:29105"/>
    </ligand>
</feature>
<accession>K5XBV6</accession>
<dbReference type="InParanoid" id="K5XBV6"/>
<gene>
    <name evidence="7" type="ORF">AGABI1DRAFT_112337</name>
</gene>
<dbReference type="HOGENOM" id="CLU_021163_0_0_1"/>
<dbReference type="GO" id="GO:0046872">
    <property type="term" value="F:metal ion binding"/>
    <property type="evidence" value="ECO:0007669"/>
    <property type="project" value="UniProtKB-KW"/>
</dbReference>
<protein>
    <recommendedName>
        <fullName evidence="9">HlyIII-domain-containing protein</fullName>
    </recommendedName>
</protein>
<dbReference type="GeneID" id="18823603"/>
<organism evidence="7 8">
    <name type="scientific">Agaricus bisporus var. burnettii (strain JB137-S8 / ATCC MYA-4627 / FGSC 10392)</name>
    <name type="common">White button mushroom</name>
    <dbReference type="NCBI Taxonomy" id="597362"/>
    <lineage>
        <taxon>Eukaryota</taxon>
        <taxon>Fungi</taxon>
        <taxon>Dikarya</taxon>
        <taxon>Basidiomycota</taxon>
        <taxon>Agaricomycotina</taxon>
        <taxon>Agaricomycetes</taxon>
        <taxon>Agaricomycetidae</taxon>
        <taxon>Agaricales</taxon>
        <taxon>Agaricineae</taxon>
        <taxon>Agaricaceae</taxon>
        <taxon>Agaricus</taxon>
    </lineage>
</organism>
<evidence type="ECO:0008006" key="9">
    <source>
        <dbReference type="Google" id="ProtNLM"/>
    </source>
</evidence>
<evidence type="ECO:0000256" key="6">
    <source>
        <dbReference type="SAM" id="Phobius"/>
    </source>
</evidence>